<keyword evidence="2 10" id="KW-0808">Transferase</keyword>
<dbReference type="AlphaFoldDB" id="A0A6V8MLQ0"/>
<dbReference type="CDD" id="cd02195">
    <property type="entry name" value="SelD"/>
    <property type="match status" value="1"/>
</dbReference>
<comment type="catalytic activity">
    <reaction evidence="10">
        <text>hydrogenselenide + ATP + H2O = selenophosphate + AMP + phosphate + 2 H(+)</text>
        <dbReference type="Rhea" id="RHEA:18737"/>
        <dbReference type="ChEBI" id="CHEBI:15377"/>
        <dbReference type="ChEBI" id="CHEBI:15378"/>
        <dbReference type="ChEBI" id="CHEBI:16144"/>
        <dbReference type="ChEBI" id="CHEBI:29317"/>
        <dbReference type="ChEBI" id="CHEBI:30616"/>
        <dbReference type="ChEBI" id="CHEBI:43474"/>
        <dbReference type="ChEBI" id="CHEBI:456215"/>
        <dbReference type="EC" id="2.7.9.3"/>
    </reaction>
</comment>
<evidence type="ECO:0000256" key="2">
    <source>
        <dbReference type="ARBA" id="ARBA00022679"/>
    </source>
</evidence>
<dbReference type="PANTHER" id="PTHR10256:SF0">
    <property type="entry name" value="INACTIVE SELENIDE, WATER DIKINASE-LIKE PROTEIN-RELATED"/>
    <property type="match status" value="1"/>
</dbReference>
<dbReference type="InterPro" id="IPR016188">
    <property type="entry name" value="PurM-like_N"/>
</dbReference>
<organism evidence="13 14">
    <name type="scientific">Geomonas silvestris</name>
    <dbReference type="NCBI Taxonomy" id="2740184"/>
    <lineage>
        <taxon>Bacteria</taxon>
        <taxon>Pseudomonadati</taxon>
        <taxon>Thermodesulfobacteriota</taxon>
        <taxon>Desulfuromonadia</taxon>
        <taxon>Geobacterales</taxon>
        <taxon>Geobacteraceae</taxon>
        <taxon>Geomonas</taxon>
    </lineage>
</organism>
<dbReference type="InterPro" id="IPR010918">
    <property type="entry name" value="PurM-like_C_dom"/>
</dbReference>
<evidence type="ECO:0000256" key="7">
    <source>
        <dbReference type="ARBA" id="ARBA00022842"/>
    </source>
</evidence>
<evidence type="ECO:0000256" key="9">
    <source>
        <dbReference type="ARBA" id="ARBA00023266"/>
    </source>
</evidence>
<keyword evidence="8" id="KW-0712">Selenocysteine</keyword>
<dbReference type="GO" id="GO:0004756">
    <property type="term" value="F:selenide, water dikinase activity"/>
    <property type="evidence" value="ECO:0007669"/>
    <property type="project" value="UniProtKB-UniRule"/>
</dbReference>
<dbReference type="EMBL" id="BLXX01000011">
    <property type="protein sequence ID" value="GFO60926.1"/>
    <property type="molecule type" value="Genomic_DNA"/>
</dbReference>
<dbReference type="GO" id="GO:0005524">
    <property type="term" value="F:ATP binding"/>
    <property type="evidence" value="ECO:0007669"/>
    <property type="project" value="UniProtKB-UniRule"/>
</dbReference>
<accession>A0A6V8MLQ0</accession>
<feature type="binding site" description="in other chain" evidence="10">
    <location>
        <position position="35"/>
    </location>
    <ligand>
        <name>ATP</name>
        <dbReference type="ChEBI" id="CHEBI:30616"/>
        <note>ligand shared between dimeric partners</note>
    </ligand>
</feature>
<evidence type="ECO:0000256" key="10">
    <source>
        <dbReference type="HAMAP-Rule" id="MF_00625"/>
    </source>
</evidence>
<feature type="binding site" evidence="10">
    <location>
        <position position="58"/>
    </location>
    <ligand>
        <name>Mg(2+)</name>
        <dbReference type="ChEBI" id="CHEBI:18420"/>
    </ligand>
</feature>
<feature type="binding site" evidence="10">
    <location>
        <position position="194"/>
    </location>
    <ligand>
        <name>Mg(2+)</name>
        <dbReference type="ChEBI" id="CHEBI:18420"/>
    </ligand>
</feature>
<feature type="binding site" description="in other chain" evidence="10">
    <location>
        <begin position="15"/>
        <end position="17"/>
    </location>
    <ligand>
        <name>ATP</name>
        <dbReference type="ChEBI" id="CHEBI:30616"/>
        <note>ligand shared between dimeric partners</note>
    </ligand>
</feature>
<feature type="binding site" description="in other chain" evidence="10">
    <location>
        <position position="58"/>
    </location>
    <ligand>
        <name>ATP</name>
        <dbReference type="ChEBI" id="CHEBI:30616"/>
        <note>ligand shared between dimeric partners</note>
    </ligand>
</feature>
<comment type="cofactor">
    <cofactor evidence="10">
        <name>Mg(2+)</name>
        <dbReference type="ChEBI" id="CHEBI:18420"/>
    </cofactor>
    <text evidence="10">Binds 1 Mg(2+) ion per monomer.</text>
</comment>
<comment type="caution">
    <text evidence="13">The sequence shown here is derived from an EMBL/GenBank/DDBJ whole genome shotgun (WGS) entry which is preliminary data.</text>
</comment>
<dbReference type="PIRSF" id="PIRSF036407">
    <property type="entry name" value="Selenphspht_syn"/>
    <property type="match status" value="1"/>
</dbReference>
<keyword evidence="6 10" id="KW-0067">ATP-binding</keyword>
<evidence type="ECO:0000256" key="1">
    <source>
        <dbReference type="ARBA" id="ARBA00008026"/>
    </source>
</evidence>
<comment type="caution">
    <text evidence="10">Lacks conserved residue(s) required for the propagation of feature annotation.</text>
</comment>
<feature type="domain" description="PurM-like N-terminal" evidence="11">
    <location>
        <begin position="17"/>
        <end position="124"/>
    </location>
</feature>
<keyword evidence="3 10" id="KW-0479">Metal-binding</keyword>
<keyword evidence="5 10" id="KW-0418">Kinase</keyword>
<evidence type="ECO:0000313" key="14">
    <source>
        <dbReference type="Proteomes" id="UP000556026"/>
    </source>
</evidence>
<dbReference type="InterPro" id="IPR036921">
    <property type="entry name" value="PurM-like_N_sf"/>
</dbReference>
<sequence length="312" mass="32392">MTRSDDPNLIVGVEGAEDAGVYRIGESLALVETTDIITPLVDDPFNFGRIAAANALSDVYAMGGKPVTAMNLAFFPACSLPNSVLAAILAGGSDALREAGACLVGGHTVEDQELKYGLAVTGLIDPARLVRNSTARPGDLLVLTKPLGTGIVSTAIKAEMIPEALEAEAIRWMTQLNAAAAERMLAAGATAATDVTGFGFIGHACEMAVGANVTFRIELDQVPVLPGLEALIMDGLIPAGCYRNRDHYSHLVSGLVGDRLLPLFDPQTSGGLLIALPPEGAKEFLARSADAGGFAACIGVVEPHDGSFLDFY</sequence>
<dbReference type="InterPro" id="IPR023061">
    <property type="entry name" value="SelD_I"/>
</dbReference>
<dbReference type="HAMAP" id="MF_00625">
    <property type="entry name" value="SelD"/>
    <property type="match status" value="1"/>
</dbReference>
<keyword evidence="14" id="KW-1185">Reference proteome</keyword>
<evidence type="ECO:0000256" key="5">
    <source>
        <dbReference type="ARBA" id="ARBA00022777"/>
    </source>
</evidence>
<reference evidence="14" key="1">
    <citation type="submission" date="2020-06" db="EMBL/GenBank/DDBJ databases">
        <title>Draft genomic sequence of Geomonas sp. Red330.</title>
        <authorList>
            <person name="Itoh H."/>
            <person name="Zhenxing X."/>
            <person name="Ushijima N."/>
            <person name="Masuda Y."/>
            <person name="Shiratori Y."/>
            <person name="Senoo K."/>
        </authorList>
    </citation>
    <scope>NUCLEOTIDE SEQUENCE [LARGE SCALE GENOMIC DNA]</scope>
    <source>
        <strain evidence="14">Red330</strain>
    </source>
</reference>
<dbReference type="Gene3D" id="3.30.1330.10">
    <property type="entry name" value="PurM-like, N-terminal domain"/>
    <property type="match status" value="1"/>
</dbReference>
<comment type="function">
    <text evidence="10">Synthesizes selenophosphate from selenide and ATP.</text>
</comment>
<feature type="binding site" evidence="10">
    <location>
        <begin position="106"/>
        <end position="108"/>
    </location>
    <ligand>
        <name>ATP</name>
        <dbReference type="ChEBI" id="CHEBI:30616"/>
        <note>ligand shared between dimeric partners</note>
    </ligand>
</feature>
<dbReference type="GO" id="GO:0000287">
    <property type="term" value="F:magnesium ion binding"/>
    <property type="evidence" value="ECO:0007669"/>
    <property type="project" value="UniProtKB-UniRule"/>
</dbReference>
<dbReference type="PANTHER" id="PTHR10256">
    <property type="entry name" value="SELENIDE, WATER DIKINASE"/>
    <property type="match status" value="1"/>
</dbReference>
<gene>
    <name evidence="10 13" type="primary">selD</name>
    <name evidence="13" type="ORF">GMST_32510</name>
</gene>
<dbReference type="Pfam" id="PF02769">
    <property type="entry name" value="AIRS_C"/>
    <property type="match status" value="1"/>
</dbReference>
<dbReference type="EC" id="2.7.9.3" evidence="10"/>
<evidence type="ECO:0000313" key="13">
    <source>
        <dbReference type="EMBL" id="GFO60926.1"/>
    </source>
</evidence>
<evidence type="ECO:0000256" key="6">
    <source>
        <dbReference type="ARBA" id="ARBA00022840"/>
    </source>
</evidence>
<dbReference type="SUPFAM" id="SSF55326">
    <property type="entry name" value="PurM N-terminal domain-like"/>
    <property type="match status" value="1"/>
</dbReference>
<keyword evidence="7 10" id="KW-0460">Magnesium</keyword>
<dbReference type="Pfam" id="PF00586">
    <property type="entry name" value="AIRS"/>
    <property type="match status" value="1"/>
</dbReference>
<dbReference type="FunFam" id="3.90.650.10:FF:000004">
    <property type="entry name" value="Selenide, water dikinase"/>
    <property type="match status" value="1"/>
</dbReference>
<evidence type="ECO:0000256" key="4">
    <source>
        <dbReference type="ARBA" id="ARBA00022741"/>
    </source>
</evidence>
<dbReference type="InterPro" id="IPR004536">
    <property type="entry name" value="SPS/SelD"/>
</dbReference>
<keyword evidence="4 10" id="KW-0547">Nucleotide-binding</keyword>
<evidence type="ECO:0000259" key="12">
    <source>
        <dbReference type="Pfam" id="PF02769"/>
    </source>
</evidence>
<dbReference type="GO" id="GO:0005737">
    <property type="term" value="C:cytoplasm"/>
    <property type="evidence" value="ECO:0007669"/>
    <property type="project" value="TreeGrafter"/>
</dbReference>
<dbReference type="NCBIfam" id="NF002098">
    <property type="entry name" value="PRK00943.1"/>
    <property type="match status" value="1"/>
</dbReference>
<proteinExistence type="inferred from homology"/>
<feature type="domain" description="PurM-like C-terminal" evidence="12">
    <location>
        <begin position="136"/>
        <end position="307"/>
    </location>
</feature>
<dbReference type="NCBIfam" id="TIGR00476">
    <property type="entry name" value="selD"/>
    <property type="match status" value="1"/>
</dbReference>
<evidence type="ECO:0000256" key="8">
    <source>
        <dbReference type="ARBA" id="ARBA00022933"/>
    </source>
</evidence>
<dbReference type="Proteomes" id="UP000556026">
    <property type="component" value="Unassembled WGS sequence"/>
</dbReference>
<dbReference type="GO" id="GO:0016260">
    <property type="term" value="P:selenocysteine biosynthetic process"/>
    <property type="evidence" value="ECO:0007669"/>
    <property type="project" value="InterPro"/>
</dbReference>
<protein>
    <recommendedName>
        <fullName evidence="10">Selenide, water dikinase</fullName>
        <ecNumber evidence="10">2.7.9.3</ecNumber>
    </recommendedName>
    <alternativeName>
        <fullName evidence="10">Selenium donor protein</fullName>
    </alternativeName>
    <alternativeName>
        <fullName evidence="10">Selenophosphate synthase</fullName>
    </alternativeName>
</protein>
<comment type="similarity">
    <text evidence="1 10">Belongs to the selenophosphate synthase 1 family. Class I subfamily.</text>
</comment>
<dbReference type="InterPro" id="IPR036676">
    <property type="entry name" value="PurM-like_C_sf"/>
</dbReference>
<dbReference type="SUPFAM" id="SSF56042">
    <property type="entry name" value="PurM C-terminal domain-like"/>
    <property type="match status" value="1"/>
</dbReference>
<name>A0A6V8MLQ0_9BACT</name>
<dbReference type="Gene3D" id="3.90.650.10">
    <property type="entry name" value="PurM-like C-terminal domain"/>
    <property type="match status" value="1"/>
</dbReference>
<keyword evidence="9 10" id="KW-0711">Selenium</keyword>
<comment type="subunit">
    <text evidence="10">Homodimer.</text>
</comment>
<evidence type="ECO:0000259" key="11">
    <source>
        <dbReference type="Pfam" id="PF00586"/>
    </source>
</evidence>
<feature type="binding site" evidence="10">
    <location>
        <position position="18"/>
    </location>
    <ligand>
        <name>Mg(2+)</name>
        <dbReference type="ChEBI" id="CHEBI:18420"/>
    </ligand>
</feature>
<evidence type="ECO:0000256" key="3">
    <source>
        <dbReference type="ARBA" id="ARBA00022723"/>
    </source>
</evidence>